<feature type="chain" id="PRO_5045693058" evidence="2">
    <location>
        <begin position="21"/>
        <end position="243"/>
    </location>
</feature>
<dbReference type="Proteomes" id="UP001596317">
    <property type="component" value="Unassembled WGS sequence"/>
</dbReference>
<evidence type="ECO:0000256" key="1">
    <source>
        <dbReference type="SAM" id="MobiDB-lite"/>
    </source>
</evidence>
<evidence type="ECO:0000256" key="2">
    <source>
        <dbReference type="SAM" id="SignalP"/>
    </source>
</evidence>
<dbReference type="RefSeq" id="WP_380055517.1">
    <property type="nucleotide sequence ID" value="NZ_JBHSWB010000001.1"/>
</dbReference>
<feature type="region of interest" description="Disordered" evidence="1">
    <location>
        <begin position="203"/>
        <end position="243"/>
    </location>
</feature>
<reference evidence="5" key="1">
    <citation type="journal article" date="2019" name="Int. J. Syst. Evol. Microbiol.">
        <title>The Global Catalogue of Microorganisms (GCM) 10K type strain sequencing project: providing services to taxonomists for standard genome sequencing and annotation.</title>
        <authorList>
            <consortium name="The Broad Institute Genomics Platform"/>
            <consortium name="The Broad Institute Genome Sequencing Center for Infectious Disease"/>
            <person name="Wu L."/>
            <person name="Ma J."/>
        </authorList>
    </citation>
    <scope>NUCLEOTIDE SEQUENCE [LARGE SCALE GENOMIC DNA]</scope>
    <source>
        <strain evidence="5">CCUG 63830</strain>
    </source>
</reference>
<dbReference type="InterPro" id="IPR025493">
    <property type="entry name" value="DUF4384"/>
</dbReference>
<dbReference type="Pfam" id="PF14326">
    <property type="entry name" value="DUF4384"/>
    <property type="match status" value="1"/>
</dbReference>
<name>A0ABW1ZHW7_9DEIO</name>
<evidence type="ECO:0000313" key="4">
    <source>
        <dbReference type="EMBL" id="MFC6660474.1"/>
    </source>
</evidence>
<sequence>MKATLFLSSALALLGGAASAAPQLSAQSIIVNPAPTTLSVKVWTDRDTSGSGTPNYAPGDKIRLFTQVNQDAYVYLFNVDPQGQVDLILPNRFQGGANFLKANAVKVFPAPGDPFTFDIAAPYGVNKVLALASRTPLNLDQIATFKSQQNSFATVNVSGQQGLAQALSIVVNPVPASNWVTDTAVYSVVNRAPVAAPLRTTPAPAQPVAAAPAPAPAPRRPSRCRRAPGATCANGAPPWTPAI</sequence>
<evidence type="ECO:0000313" key="5">
    <source>
        <dbReference type="Proteomes" id="UP001596317"/>
    </source>
</evidence>
<protein>
    <submittedName>
        <fullName evidence="4">DUF4384 domain-containing protein</fullName>
    </submittedName>
</protein>
<organism evidence="4 5">
    <name type="scientific">Deinococcus multiflagellatus</name>
    <dbReference type="NCBI Taxonomy" id="1656887"/>
    <lineage>
        <taxon>Bacteria</taxon>
        <taxon>Thermotogati</taxon>
        <taxon>Deinococcota</taxon>
        <taxon>Deinococci</taxon>
        <taxon>Deinococcales</taxon>
        <taxon>Deinococcaceae</taxon>
        <taxon>Deinococcus</taxon>
    </lineage>
</organism>
<feature type="compositionally biased region" description="Low complexity" evidence="1">
    <location>
        <begin position="203"/>
        <end position="212"/>
    </location>
</feature>
<gene>
    <name evidence="4" type="ORF">ACFP90_08960</name>
</gene>
<proteinExistence type="predicted"/>
<dbReference type="PANTHER" id="PTHR36194:SF1">
    <property type="entry name" value="S-LAYER-LIKE PROTEIN"/>
    <property type="match status" value="1"/>
</dbReference>
<dbReference type="EMBL" id="JBHSWB010000001">
    <property type="protein sequence ID" value="MFC6660474.1"/>
    <property type="molecule type" value="Genomic_DNA"/>
</dbReference>
<accession>A0ABW1ZHW7</accession>
<feature type="signal peptide" evidence="2">
    <location>
        <begin position="1"/>
        <end position="20"/>
    </location>
</feature>
<comment type="caution">
    <text evidence="4">The sequence shown here is derived from an EMBL/GenBank/DDBJ whole genome shotgun (WGS) entry which is preliminary data.</text>
</comment>
<dbReference type="PANTHER" id="PTHR36194">
    <property type="entry name" value="S-LAYER-LIKE PROTEIN"/>
    <property type="match status" value="1"/>
</dbReference>
<evidence type="ECO:0000259" key="3">
    <source>
        <dbReference type="Pfam" id="PF14326"/>
    </source>
</evidence>
<keyword evidence="5" id="KW-1185">Reference proteome</keyword>
<feature type="domain" description="DUF4384" evidence="3">
    <location>
        <begin position="56"/>
        <end position="136"/>
    </location>
</feature>
<keyword evidence="2" id="KW-0732">Signal</keyword>